<sequence length="1710" mass="184106">MNARVRASMAPVGFDEDGSRQSCVRVRGQGRATQCDSETDNRSRSRSRSPGSPACPGAFSFFGRPKTPTSASAQSTTACAQAWGRAGPPQRTGTGPARIPLSGSRPARAHEDEVQEAQEALVPTRQCGMSRRLNQAMRFGAHIRHASYNSFCDPDVGSTRVRAAKVAPLQPQTQAYSDLLPAMIAQDKLATQARAAGAATSGGASRSLTLCVKAPPSSSGRLGTPNFAQGTVQAGAVGCGAPVDEALNERPASYPVLWACKWLLAALGVRPPAPRDSAQVPNGTWYPRGLLPRIRFETGKRSPSIRLVRAFPMPDEPVVVIREVLALDGCLSALPCCICSPRLVRFCFSTAIHPSKRKPSPDGRTLSGHGSRQCHGRRPLSAAVHAVHSQSALQLIFAFDPSNAPVFTHLGRRRRSQPRALPTSSLACQRMATKPCMLVSPDAVSPCVWLATLHRHRLVYPSAPWRATWPAAAGGGVSIDGPALALYSTRTFYLGSDDRGCTLSPDQDQSDAMRHDAIQELFGGACQRALDGNAAGPSPPRRCLRPWPPKIWPAPSAVPGCTGCCGTVPARCSIVTRRSPRRTCMYIIHDAVSFCLPATSWSAGPGQHGGTDLSLLAANVAAGIDVCAPTADTTVHVFRFKLSRPQNPPLPAPKDHGQHWGRHHRPGAPNGLPLLQLGSRAGQAAGRRDCAIQAGALPIVDAQSGNGARQAGGSRWVWADTRCVAPCPRQTRDAKGFIDLTASHTNACSSPPCPRATNMQAEHAHGNQQAGAFARRPLALHMDAATSVITLEIERIPLQRRPGTARLLPTPPPPPPPPSSVTGPANSVSPCTNATRSTSPVASPSSVTATTGQRMWSTDSTPPYRPKTHHLANTYRLQREWPSLPVIPSRGSSAMRCVASEDGGDESSRPARFALFGVPGGDQITVFLGLYLPDKARRRPLSRGLSLREAGSPWTNPGGWRAAVRSDLEQARCTSTRTHPHVPTVDFAQNCAGVSSSSERAVGLPYTYVAFKGTNSEAGLGRPGEQGAKLFNKAMYLLWPACITPTSALRQRAGWLRGAVAQPPCIEHPTSSSRDMPGRSQEDRALRQKRAQPNVDDDAGASAHDAAQTWRWCFKPVHLQRKSSYCLLCRLLGPMGGRPLRSSKQSAAAPEGQGDTASRQTGQANDVALRAPGPVAAEEPGRFYACSMGMEHAIASSLHGWRRSRSATQAQRACGGGHAVKQRRRAEFAEQQTCEGSCPDGLDWRGAVRGSEGHWTAALEGEEPAQYRSNGNDAILRQQQQQPPEGCSRARGRLMRAADRQSPSMRQAPRHCGRFQEVVQRPGSPGGAQWRRAANRAAPRPHAPPPHLISPRQGDDLQPASATTTDHRPEPLRPPVDFPSQQADIMADVPLQVISENAASERRITPSWTITQLRAKLETITGIPPSSQILSLQPSAGAERIPIDGADEDSIHLSSFPLAPYAELHRDGTASRILGFRPGREHRPVVPGSHRAAMRACRKMSHAAALPAESMLRFAMKAVWRSGGASDRMTRRVDDAKRHACKGKKRGRVGDARPPGARPNYTDTSGVDKYVMPEDEYEKKTDSVLAWKKAQKLGRFDPNAPDHEQAKLAALDDEVRRRGIEVGRRCRVGSEDARRGVVRYVGEVKEIPAGRGTWVGVQLDEPVGKNDGSIAGTRYWGEASELKHGVFVRPERVEVGEFPPLDDLEDMEEI</sequence>
<feature type="compositionally biased region" description="Low complexity" evidence="5">
    <location>
        <begin position="69"/>
        <end position="82"/>
    </location>
</feature>
<comment type="similarity">
    <text evidence="4">Belongs to the TBCB family.</text>
</comment>
<dbReference type="PANTHER" id="PTHR18916:SF85">
    <property type="entry name" value="TUBULIN-FOLDING COFACTOR B"/>
    <property type="match status" value="1"/>
</dbReference>
<evidence type="ECO:0000256" key="2">
    <source>
        <dbReference type="ARBA" id="ARBA00022490"/>
    </source>
</evidence>
<keyword evidence="3" id="KW-0143">Chaperone</keyword>
<dbReference type="Gene3D" id="2.30.30.190">
    <property type="entry name" value="CAP Gly-rich-like domain"/>
    <property type="match status" value="1"/>
</dbReference>
<evidence type="ECO:0000313" key="8">
    <source>
        <dbReference type="Proteomes" id="UP001287286"/>
    </source>
</evidence>
<evidence type="ECO:0000256" key="4">
    <source>
        <dbReference type="ARBA" id="ARBA00025779"/>
    </source>
</evidence>
<dbReference type="Pfam" id="PF14560">
    <property type="entry name" value="Ubiquitin_2"/>
    <property type="match status" value="1"/>
</dbReference>
<accession>A0ABR0CFV3</accession>
<dbReference type="Proteomes" id="UP001287286">
    <property type="component" value="Unassembled WGS sequence"/>
</dbReference>
<keyword evidence="2" id="KW-0963">Cytoplasm</keyword>
<organism evidence="7 8">
    <name type="scientific">Purpureocillium lilacinum</name>
    <name type="common">Paecilomyces lilacinus</name>
    <dbReference type="NCBI Taxonomy" id="33203"/>
    <lineage>
        <taxon>Eukaryota</taxon>
        <taxon>Fungi</taxon>
        <taxon>Dikarya</taxon>
        <taxon>Ascomycota</taxon>
        <taxon>Pezizomycotina</taxon>
        <taxon>Sordariomycetes</taxon>
        <taxon>Hypocreomycetidae</taxon>
        <taxon>Hypocreales</taxon>
        <taxon>Ophiocordycipitaceae</taxon>
        <taxon>Purpureocillium</taxon>
    </lineage>
</organism>
<name>A0ABR0CFV3_PURLI</name>
<feature type="region of interest" description="Disordered" evidence="5">
    <location>
        <begin position="1139"/>
        <end position="1165"/>
    </location>
</feature>
<feature type="region of interest" description="Disordered" evidence="5">
    <location>
        <begin position="1295"/>
        <end position="1379"/>
    </location>
</feature>
<reference evidence="7 8" key="1">
    <citation type="journal article" date="2024" name="Microbiol. Resour. Announc.">
        <title>Genome annotations for the ascomycete fungi Trichoderma harzianum, Trichoderma aggressivum, and Purpureocillium lilacinum.</title>
        <authorList>
            <person name="Beijen E.P.W."/>
            <person name="Ohm R.A."/>
        </authorList>
    </citation>
    <scope>NUCLEOTIDE SEQUENCE [LARGE SCALE GENOMIC DNA]</scope>
    <source>
        <strain evidence="7 8">CBS 150709</strain>
    </source>
</reference>
<feature type="compositionally biased region" description="Basic and acidic residues" evidence="5">
    <location>
        <begin position="1076"/>
        <end position="1086"/>
    </location>
</feature>
<evidence type="ECO:0000313" key="7">
    <source>
        <dbReference type="EMBL" id="KAK4095179.1"/>
    </source>
</evidence>
<dbReference type="PANTHER" id="PTHR18916">
    <property type="entry name" value="DYNACTIN 1-RELATED MICROTUBULE-BINDING"/>
    <property type="match status" value="1"/>
</dbReference>
<dbReference type="SUPFAM" id="SSF74924">
    <property type="entry name" value="Cap-Gly domain"/>
    <property type="match status" value="1"/>
</dbReference>
<feature type="compositionally biased region" description="Pro residues" evidence="5">
    <location>
        <begin position="809"/>
        <end position="819"/>
    </location>
</feature>
<dbReference type="SUPFAM" id="SSF54236">
    <property type="entry name" value="Ubiquitin-like"/>
    <property type="match status" value="1"/>
</dbReference>
<evidence type="ECO:0000256" key="5">
    <source>
        <dbReference type="SAM" id="MobiDB-lite"/>
    </source>
</evidence>
<feature type="region of interest" description="Disordered" evidence="5">
    <location>
        <begin position="1"/>
        <end position="107"/>
    </location>
</feature>
<gene>
    <name evidence="7" type="ORF">Purlil1_875</name>
</gene>
<comment type="subcellular location">
    <subcellularLocation>
        <location evidence="1">Cytoplasm</location>
    </subcellularLocation>
</comment>
<evidence type="ECO:0000259" key="6">
    <source>
        <dbReference type="PROSITE" id="PS50245"/>
    </source>
</evidence>
<dbReference type="SMART" id="SM01052">
    <property type="entry name" value="CAP_GLY"/>
    <property type="match status" value="1"/>
</dbReference>
<feature type="compositionally biased region" description="Polar residues" evidence="5">
    <location>
        <begin position="1155"/>
        <end position="1164"/>
    </location>
</feature>
<dbReference type="PROSITE" id="PS50245">
    <property type="entry name" value="CAP_GLY_2"/>
    <property type="match status" value="1"/>
</dbReference>
<dbReference type="InterPro" id="IPR000938">
    <property type="entry name" value="CAP-Gly_domain"/>
</dbReference>
<comment type="caution">
    <text evidence="7">The sequence shown here is derived from an EMBL/GenBank/DDBJ whole genome shotgun (WGS) entry which is preliminary data.</text>
</comment>
<dbReference type="InterPro" id="IPR036859">
    <property type="entry name" value="CAP-Gly_dom_sf"/>
</dbReference>
<dbReference type="InterPro" id="IPR000626">
    <property type="entry name" value="Ubiquitin-like_dom"/>
</dbReference>
<feature type="region of interest" description="Disordered" evidence="5">
    <location>
        <begin position="645"/>
        <end position="669"/>
    </location>
</feature>
<dbReference type="InterPro" id="IPR029071">
    <property type="entry name" value="Ubiquitin-like_domsf"/>
</dbReference>
<dbReference type="Gene3D" id="3.10.20.90">
    <property type="entry name" value="Phosphatidylinositol 3-kinase Catalytic Subunit, Chain A, domain 1"/>
    <property type="match status" value="1"/>
</dbReference>
<feature type="region of interest" description="Disordered" evidence="5">
    <location>
        <begin position="1063"/>
        <end position="1102"/>
    </location>
</feature>
<feature type="compositionally biased region" description="Low complexity" evidence="5">
    <location>
        <begin position="1331"/>
        <end position="1340"/>
    </location>
</feature>
<evidence type="ECO:0000256" key="3">
    <source>
        <dbReference type="ARBA" id="ARBA00023186"/>
    </source>
</evidence>
<feature type="domain" description="CAP-Gly" evidence="6">
    <location>
        <begin position="1645"/>
        <end position="1689"/>
    </location>
</feature>
<dbReference type="EMBL" id="JAWRVI010000002">
    <property type="protein sequence ID" value="KAK4095179.1"/>
    <property type="molecule type" value="Genomic_DNA"/>
</dbReference>
<feature type="region of interest" description="Disordered" evidence="5">
    <location>
        <begin position="1540"/>
        <end position="1566"/>
    </location>
</feature>
<evidence type="ECO:0000256" key="1">
    <source>
        <dbReference type="ARBA" id="ARBA00004496"/>
    </source>
</evidence>
<protein>
    <recommendedName>
        <fullName evidence="6">CAP-Gly domain-containing protein</fullName>
    </recommendedName>
</protein>
<feature type="compositionally biased region" description="Low complexity" evidence="5">
    <location>
        <begin position="834"/>
        <end position="851"/>
    </location>
</feature>
<feature type="compositionally biased region" description="Polar residues" evidence="5">
    <location>
        <begin position="852"/>
        <end position="861"/>
    </location>
</feature>
<feature type="region of interest" description="Disordered" evidence="5">
    <location>
        <begin position="800"/>
        <end position="865"/>
    </location>
</feature>
<feature type="region of interest" description="Disordered" evidence="5">
    <location>
        <begin position="354"/>
        <end position="376"/>
    </location>
</feature>
<dbReference type="Pfam" id="PF01302">
    <property type="entry name" value="CAP_GLY"/>
    <property type="match status" value="1"/>
</dbReference>
<proteinExistence type="inferred from homology"/>
<keyword evidence="8" id="KW-1185">Reference proteome</keyword>